<accession>A0ABP1HJN3</accession>
<dbReference type="EMBL" id="CAXDID020000031">
    <property type="protein sequence ID" value="CAL5994020.1"/>
    <property type="molecule type" value="Genomic_DNA"/>
</dbReference>
<dbReference type="PROSITE" id="PS51450">
    <property type="entry name" value="LRR"/>
    <property type="match status" value="7"/>
</dbReference>
<comment type="caution">
    <text evidence="3">The sequence shown here is derived from an EMBL/GenBank/DDBJ whole genome shotgun (WGS) entry which is preliminary data.</text>
</comment>
<gene>
    <name evidence="3" type="ORF">HINF_LOCUS13346</name>
</gene>
<dbReference type="InterPro" id="IPR032675">
    <property type="entry name" value="LRR_dom_sf"/>
</dbReference>
<dbReference type="SMART" id="SM00365">
    <property type="entry name" value="LRR_SD22"/>
    <property type="match status" value="6"/>
</dbReference>
<proteinExistence type="predicted"/>
<dbReference type="InterPro" id="IPR001611">
    <property type="entry name" value="Leu-rich_rpt"/>
</dbReference>
<dbReference type="InterPro" id="IPR025875">
    <property type="entry name" value="Leu-rich_rpt_4"/>
</dbReference>
<evidence type="ECO:0000313" key="4">
    <source>
        <dbReference type="Proteomes" id="UP001642409"/>
    </source>
</evidence>
<evidence type="ECO:0000256" key="2">
    <source>
        <dbReference type="ARBA" id="ARBA00022737"/>
    </source>
</evidence>
<keyword evidence="1" id="KW-0433">Leucine-rich repeat</keyword>
<protein>
    <submittedName>
        <fullName evidence="3">Leucine-rich_repeat domain-containing protein</fullName>
    </submittedName>
</protein>
<dbReference type="InterPro" id="IPR050836">
    <property type="entry name" value="SDS22/Internalin_LRR"/>
</dbReference>
<reference evidence="3 4" key="1">
    <citation type="submission" date="2024-07" db="EMBL/GenBank/DDBJ databases">
        <authorList>
            <person name="Akdeniz Z."/>
        </authorList>
    </citation>
    <scope>NUCLEOTIDE SEQUENCE [LARGE SCALE GENOMIC DNA]</scope>
</reference>
<sequence>MNPSNEQQLQSQINFFKPQIESYSLKINDCKDLDAVEFIQFLNIYKLQISRCPNLTRLDFNSQTLLELYICNSGVQSLDGIQYSKYLQHLCLANNKISSLNSLEQLNYLQHLDISHNTFTQVTALKQLSGLKTLDLSQNYHIEDLTPLSHLSKLQMLNLQYSLKYVKQDNMNFLSNLFELRELNLSNDNLSSIQTLRKLAKLKYLYLSENKIVDLSPLMNMVNLVELNLSDNRIVDVLALGRLENLQKLNLYANDLTNVDALSTMVNLQSLNLQANHIVHIQPLRRLNIKQLNLLYNRLVEIEHVTPVSIEEIKFSQKQNKIYKSYTLHNQIYSLKNKINKRYFIMQSTIISYLDIMYDSSKLLVLSISNLIQLMQNNDNQ</sequence>
<keyword evidence="2" id="KW-0677">Repeat</keyword>
<dbReference type="Pfam" id="PF12799">
    <property type="entry name" value="LRR_4"/>
    <property type="match status" value="2"/>
</dbReference>
<evidence type="ECO:0000313" key="3">
    <source>
        <dbReference type="EMBL" id="CAL5994020.1"/>
    </source>
</evidence>
<dbReference type="SUPFAM" id="SSF52058">
    <property type="entry name" value="L domain-like"/>
    <property type="match status" value="1"/>
</dbReference>
<name>A0ABP1HJN3_9EUKA</name>
<dbReference type="Proteomes" id="UP001642409">
    <property type="component" value="Unassembled WGS sequence"/>
</dbReference>
<organism evidence="3 4">
    <name type="scientific">Hexamita inflata</name>
    <dbReference type="NCBI Taxonomy" id="28002"/>
    <lineage>
        <taxon>Eukaryota</taxon>
        <taxon>Metamonada</taxon>
        <taxon>Diplomonadida</taxon>
        <taxon>Hexamitidae</taxon>
        <taxon>Hexamitinae</taxon>
        <taxon>Hexamita</taxon>
    </lineage>
</organism>
<keyword evidence="4" id="KW-1185">Reference proteome</keyword>
<dbReference type="Gene3D" id="3.80.10.10">
    <property type="entry name" value="Ribonuclease Inhibitor"/>
    <property type="match status" value="2"/>
</dbReference>
<dbReference type="PANTHER" id="PTHR46652">
    <property type="entry name" value="LEUCINE-RICH REPEAT AND IQ DOMAIN-CONTAINING PROTEIN 1-RELATED"/>
    <property type="match status" value="1"/>
</dbReference>
<dbReference type="PANTHER" id="PTHR46652:SF3">
    <property type="entry name" value="LEUCINE-RICH REPEAT-CONTAINING PROTEIN 9"/>
    <property type="match status" value="1"/>
</dbReference>
<evidence type="ECO:0000256" key="1">
    <source>
        <dbReference type="ARBA" id="ARBA00022614"/>
    </source>
</evidence>